<dbReference type="PRINTS" id="PR00420">
    <property type="entry name" value="RNGMNOXGNASE"/>
</dbReference>
<keyword evidence="6" id="KW-0560">Oxidoreductase</keyword>
<feature type="compositionally biased region" description="Basic residues" evidence="8">
    <location>
        <begin position="446"/>
        <end position="457"/>
    </location>
</feature>
<keyword evidence="11" id="KW-1185">Reference proteome</keyword>
<evidence type="ECO:0000256" key="2">
    <source>
        <dbReference type="ARBA" id="ARBA00004749"/>
    </source>
</evidence>
<dbReference type="SUPFAM" id="SSF51905">
    <property type="entry name" value="FAD/NAD(P)-binding domain"/>
    <property type="match status" value="1"/>
</dbReference>
<dbReference type="GO" id="GO:0008682">
    <property type="term" value="F:3-demethoxyubiquinol 3-hydroxylase activity"/>
    <property type="evidence" value="ECO:0007669"/>
    <property type="project" value="TreeGrafter"/>
</dbReference>
<sequence>MQESATAAPFDIVVVGAGMVGAALALGLGRQGWRVALVERAAPAPVEPGSQPDLRVSAINTHSEKLLRSLGAWQGIEQCRLTPFDRLCVWDATELPFPPRAPALSRSQDTPLNEVRFDARALGQGQFGHIVENGVTQWALWSAIRTEPAVTCFCPDGLATISDSETDVEVTLDSDSRLRARLVIGADGATSKVRSLAGIGVYREQYEQQALVATVSHAGPPQTVTWQAFHPSGPRAYLPLPAIDGQSWASLVWYDSPERIAELKLLSEADFIQAIQTGFPRRLPRLTAAPARASFPLAKMQANNYYKGRVALIGDAAHTINPLAGLGVNLGFQDVDCLLGLLEPLAEQPNADPTHVLMRYQNQRRPAAQQMIWLMDLFYYSFSNSRLPVQLARNLGLLAAQRLPMAKQLVARYAMGVSTVPRSLSPMELISHLPRPPSPSAVLTRLRPRKPRATSHH</sequence>
<accession>A0A4P7XJN5</accession>
<protein>
    <submittedName>
        <fullName evidence="10">FAD-dependent oxidoreductase</fullName>
    </submittedName>
</protein>
<dbReference type="GO" id="GO:0071949">
    <property type="term" value="F:FAD binding"/>
    <property type="evidence" value="ECO:0007669"/>
    <property type="project" value="InterPro"/>
</dbReference>
<organism evidence="10 11">
    <name type="scientific">Hydrocarboniclastica marina</name>
    <dbReference type="NCBI Taxonomy" id="2259620"/>
    <lineage>
        <taxon>Bacteria</taxon>
        <taxon>Pseudomonadati</taxon>
        <taxon>Pseudomonadota</taxon>
        <taxon>Gammaproteobacteria</taxon>
        <taxon>Alteromonadales</taxon>
        <taxon>Alteromonadaceae</taxon>
        <taxon>Hydrocarboniclastica</taxon>
    </lineage>
</organism>
<evidence type="ECO:0000313" key="10">
    <source>
        <dbReference type="EMBL" id="QCF27331.1"/>
    </source>
</evidence>
<dbReference type="NCBIfam" id="TIGR01988">
    <property type="entry name" value="Ubi-OHases"/>
    <property type="match status" value="1"/>
</dbReference>
<comment type="similarity">
    <text evidence="3">Belongs to the UbiH/COQ6 family.</text>
</comment>
<dbReference type="UniPathway" id="UPA00232"/>
<dbReference type="PANTHER" id="PTHR43876">
    <property type="entry name" value="UBIQUINONE BIOSYNTHESIS MONOOXYGENASE COQ6, MITOCHONDRIAL"/>
    <property type="match status" value="1"/>
</dbReference>
<keyword evidence="4" id="KW-0285">Flavoprotein</keyword>
<evidence type="ECO:0000256" key="4">
    <source>
        <dbReference type="ARBA" id="ARBA00022630"/>
    </source>
</evidence>
<evidence type="ECO:0000256" key="8">
    <source>
        <dbReference type="SAM" id="MobiDB-lite"/>
    </source>
</evidence>
<proteinExistence type="inferred from homology"/>
<evidence type="ECO:0000313" key="11">
    <source>
        <dbReference type="Proteomes" id="UP000298049"/>
    </source>
</evidence>
<dbReference type="OrthoDB" id="9769565at2"/>
<gene>
    <name evidence="10" type="ORF">soil367_16105</name>
</gene>
<evidence type="ECO:0000256" key="1">
    <source>
        <dbReference type="ARBA" id="ARBA00001974"/>
    </source>
</evidence>
<dbReference type="InterPro" id="IPR010971">
    <property type="entry name" value="UbiH/COQ6"/>
</dbReference>
<evidence type="ECO:0000256" key="6">
    <source>
        <dbReference type="ARBA" id="ARBA00023002"/>
    </source>
</evidence>
<keyword evidence="7" id="KW-0503">Monooxygenase</keyword>
<dbReference type="PANTHER" id="PTHR43876:SF10">
    <property type="entry name" value="3-DEMETHOXYUBIQUINOL 3-HYDROXYLASE"/>
    <property type="match status" value="1"/>
</dbReference>
<comment type="pathway">
    <text evidence="2">Cofactor biosynthesis; ubiquinone biosynthesis.</text>
</comment>
<evidence type="ECO:0000256" key="7">
    <source>
        <dbReference type="ARBA" id="ARBA00023033"/>
    </source>
</evidence>
<evidence type="ECO:0000256" key="3">
    <source>
        <dbReference type="ARBA" id="ARBA00005349"/>
    </source>
</evidence>
<dbReference type="Gene3D" id="3.50.50.60">
    <property type="entry name" value="FAD/NAD(P)-binding domain"/>
    <property type="match status" value="2"/>
</dbReference>
<name>A0A4P7XJN5_9ALTE</name>
<dbReference type="InterPro" id="IPR051205">
    <property type="entry name" value="UbiH/COQ6_monooxygenase"/>
</dbReference>
<dbReference type="Proteomes" id="UP000298049">
    <property type="component" value="Chromosome"/>
</dbReference>
<evidence type="ECO:0000256" key="5">
    <source>
        <dbReference type="ARBA" id="ARBA00022827"/>
    </source>
</evidence>
<dbReference type="RefSeq" id="WP_136550042.1">
    <property type="nucleotide sequence ID" value="NZ_CP031093.1"/>
</dbReference>
<reference evidence="10 11" key="1">
    <citation type="submission" date="2018-07" db="EMBL/GenBank/DDBJ databases">
        <title>Marsedoiliclastica nanhaica gen. nov. sp. nov., a novel marine hydrocarbonoclastic bacterium isolated from an in-situ enriched hydrocarbon-degrading consortium in deep-sea sediment.</title>
        <authorList>
            <person name="Dong C."/>
            <person name="Ma T."/>
            <person name="Liu R."/>
            <person name="Shao Z."/>
        </authorList>
    </citation>
    <scope>NUCLEOTIDE SEQUENCE [LARGE SCALE GENOMIC DNA]</scope>
    <source>
        <strain evidence="11">soil36-7</strain>
    </source>
</reference>
<dbReference type="EMBL" id="CP031093">
    <property type="protein sequence ID" value="QCF27331.1"/>
    <property type="molecule type" value="Genomic_DNA"/>
</dbReference>
<keyword evidence="5" id="KW-0274">FAD</keyword>
<feature type="domain" description="FAD-binding" evidence="9">
    <location>
        <begin position="11"/>
        <end position="372"/>
    </location>
</feature>
<feature type="region of interest" description="Disordered" evidence="8">
    <location>
        <begin position="430"/>
        <end position="457"/>
    </location>
</feature>
<evidence type="ECO:0000259" key="9">
    <source>
        <dbReference type="Pfam" id="PF01494"/>
    </source>
</evidence>
<comment type="cofactor">
    <cofactor evidence="1">
        <name>FAD</name>
        <dbReference type="ChEBI" id="CHEBI:57692"/>
    </cofactor>
</comment>
<dbReference type="AlphaFoldDB" id="A0A4P7XJN5"/>
<dbReference type="InterPro" id="IPR002938">
    <property type="entry name" value="FAD-bd"/>
</dbReference>
<dbReference type="InterPro" id="IPR036188">
    <property type="entry name" value="FAD/NAD-bd_sf"/>
</dbReference>
<dbReference type="Pfam" id="PF01494">
    <property type="entry name" value="FAD_binding_3"/>
    <property type="match status" value="1"/>
</dbReference>
<dbReference type="GO" id="GO:0006744">
    <property type="term" value="P:ubiquinone biosynthetic process"/>
    <property type="evidence" value="ECO:0007669"/>
    <property type="project" value="UniProtKB-UniPathway"/>
</dbReference>
<dbReference type="KEGG" id="hmi:soil367_16105"/>